<dbReference type="Proteomes" id="UP001642483">
    <property type="component" value="Unassembled WGS sequence"/>
</dbReference>
<keyword evidence="2" id="KW-1185">Reference proteome</keyword>
<proteinExistence type="predicted"/>
<organism evidence="1 2">
    <name type="scientific">Clavelina lepadiformis</name>
    <name type="common">Light-bulb sea squirt</name>
    <name type="synonym">Ascidia lepadiformis</name>
    <dbReference type="NCBI Taxonomy" id="159417"/>
    <lineage>
        <taxon>Eukaryota</taxon>
        <taxon>Metazoa</taxon>
        <taxon>Chordata</taxon>
        <taxon>Tunicata</taxon>
        <taxon>Ascidiacea</taxon>
        <taxon>Aplousobranchia</taxon>
        <taxon>Clavelinidae</taxon>
        <taxon>Clavelina</taxon>
    </lineage>
</organism>
<gene>
    <name evidence="1" type="ORF">CVLEPA_LOCUS23338</name>
</gene>
<name>A0ABP0GIP6_CLALP</name>
<reference evidence="1 2" key="1">
    <citation type="submission" date="2024-02" db="EMBL/GenBank/DDBJ databases">
        <authorList>
            <person name="Daric V."/>
            <person name="Darras S."/>
        </authorList>
    </citation>
    <scope>NUCLEOTIDE SEQUENCE [LARGE SCALE GENOMIC DNA]</scope>
</reference>
<protein>
    <submittedName>
        <fullName evidence="1">Uncharacterized protein</fullName>
    </submittedName>
</protein>
<evidence type="ECO:0000313" key="2">
    <source>
        <dbReference type="Proteomes" id="UP001642483"/>
    </source>
</evidence>
<sequence length="98" mass="11379">MVVVGADKEWNVCRDEMERIKQTGKPHSTIPRTVNWVRNYGVLMERCVTLNVAVLCFIHVYVDRRFYPHLSPTFPHLCVDLSPDLFIEGKYTVILPFG</sequence>
<evidence type="ECO:0000313" key="1">
    <source>
        <dbReference type="EMBL" id="CAK8690766.1"/>
    </source>
</evidence>
<dbReference type="EMBL" id="CAWYQH010000119">
    <property type="protein sequence ID" value="CAK8690766.1"/>
    <property type="molecule type" value="Genomic_DNA"/>
</dbReference>
<accession>A0ABP0GIP6</accession>
<comment type="caution">
    <text evidence="1">The sequence shown here is derived from an EMBL/GenBank/DDBJ whole genome shotgun (WGS) entry which is preliminary data.</text>
</comment>